<dbReference type="Pfam" id="PF04084">
    <property type="entry name" value="RecA-like_ORC2"/>
    <property type="match status" value="1"/>
</dbReference>
<dbReference type="RefSeq" id="XP_022466410.1">
    <property type="nucleotide sequence ID" value="XM_022610078.1"/>
</dbReference>
<feature type="compositionally biased region" description="Basic and acidic residues" evidence="5">
    <location>
        <begin position="66"/>
        <end position="75"/>
    </location>
</feature>
<dbReference type="OrthoDB" id="346673at2759"/>
<evidence type="ECO:0000313" key="9">
    <source>
        <dbReference type="Proteomes" id="UP000006310"/>
    </source>
</evidence>
<dbReference type="InterPro" id="IPR017956">
    <property type="entry name" value="AT_hook_DNA-bd_motif"/>
</dbReference>
<dbReference type="GO" id="GO:0006267">
    <property type="term" value="P:pre-replicative complex assembly involved in nuclear cell cycle DNA replication"/>
    <property type="evidence" value="ECO:0007669"/>
    <property type="project" value="EnsemblFungi"/>
</dbReference>
<dbReference type="InterPro" id="IPR056772">
    <property type="entry name" value="RecA-like_ORC2"/>
</dbReference>
<evidence type="ECO:0000313" key="8">
    <source>
        <dbReference type="EMBL" id="CCK72165.1"/>
    </source>
</evidence>
<keyword evidence="3" id="KW-0235">DNA replication</keyword>
<feature type="domain" description="Origin recognition complex subunit 2 RecA-like" evidence="6">
    <location>
        <begin position="390"/>
        <end position="580"/>
    </location>
</feature>
<dbReference type="OMA" id="EFYKTQP"/>
<organism evidence="8 9">
    <name type="scientific">Huiozyma naganishii (strain ATCC MYA-139 / BCRC 22969 / CBS 8797 / KCTC 17520 / NBRC 10181 / NCYC 3082 / Yp74L-3)</name>
    <name type="common">Yeast</name>
    <name type="synonym">Kazachstania naganishii</name>
    <dbReference type="NCBI Taxonomy" id="1071383"/>
    <lineage>
        <taxon>Eukaryota</taxon>
        <taxon>Fungi</taxon>
        <taxon>Dikarya</taxon>
        <taxon>Ascomycota</taxon>
        <taxon>Saccharomycotina</taxon>
        <taxon>Saccharomycetes</taxon>
        <taxon>Saccharomycetales</taxon>
        <taxon>Saccharomycetaceae</taxon>
        <taxon>Huiozyma</taxon>
    </lineage>
</organism>
<feature type="compositionally biased region" description="Basic and acidic residues" evidence="5">
    <location>
        <begin position="1"/>
        <end position="10"/>
    </location>
</feature>
<dbReference type="PRINTS" id="PR00929">
    <property type="entry name" value="ATHOOK"/>
</dbReference>
<dbReference type="PANTHER" id="PTHR14052:SF0">
    <property type="entry name" value="ORIGIN RECOGNITION COMPLEX SUBUNIT 2"/>
    <property type="match status" value="1"/>
</dbReference>
<evidence type="ECO:0000259" key="6">
    <source>
        <dbReference type="Pfam" id="PF04084"/>
    </source>
</evidence>
<evidence type="ECO:0000256" key="4">
    <source>
        <dbReference type="ARBA" id="ARBA00023242"/>
    </source>
</evidence>
<sequence length="724" mass="81000">MEDDIVEHSDILSGPSQRAPGTPKRTVIGLRRKHNSPSKKSLLETLAIAAAVASKSDTNQAPDDLPEPKLKRELSTDFDSNTSPPKRRRGRPRKNKVEGEVATVTVKRKVGRPRKIKPEGEDVIPLKRKPGRPRIIDVQDPPVKRKPGRPRKIIDPSGGTLQTDRKAKKEIVGDLTTTNLLPKTFKRPKKTLIDAEALREELADGGELDDESDEFIGNSSTGSSELPSSPMFDGMRPSTKSSHASKSISELNTPLKPGKNFTQNLNRDFISPLKKMVLDNLGEFAGNTSTEHRRPELALKLDKNFVATPLQYNRADRNKTAVGKAEADGFESFKKSNDFFDTYEGYFDQKRTKAVNKKSKSSMAAAPDVTRAEFATISEVFNKRFLKDKRKKLFEIQKKLFTQFWFEVTQGFTLLFYGIGSKRNFLESFALNYLSKKLALPGISWNGQTAGGKTINGIPCVVINGYNPTCNYRDIFYDISKLTLPEEITKAETKFWGNHVMLSISKMVEFYKTQPADIKLILVVHNLDGPSVRRDAFQEMLSSLASIKQIAVVASTDNVSAPLLWDNGLSQNFNFVYHDVTNFEPNTIESTFQDVMKIGAKETSSGIEGVRYVLESLTSNSKRLYKTIITAQLTKIDADADAQKKHAVSNGGLKLGVEFKRLLQQCAEDFIASNEISLRTMLREFIEHKMVITKKNANGTEVVWIPFTVSDLRKILSTLLNNVE</sequence>
<reference evidence="9" key="2">
    <citation type="submission" date="2012-08" db="EMBL/GenBank/DDBJ databases">
        <title>Genome sequence of Kazachstania naganishii.</title>
        <authorList>
            <person name="Gordon J.L."/>
            <person name="Armisen D."/>
            <person name="Proux-Wera E."/>
            <person name="OhEigeartaigh S.S."/>
            <person name="Byrne K.P."/>
            <person name="Wolfe K.H."/>
        </authorList>
    </citation>
    <scope>NUCLEOTIDE SEQUENCE [LARGE SCALE GENOMIC DNA]</scope>
    <source>
        <strain evidence="9">ATCC MYA-139 / BCRC 22969 / CBS 8797 / CCRC 22969 / KCTC 17520 / NBRC 10181 / NCYC 3082</strain>
    </source>
</reference>
<dbReference type="EMBL" id="HE978323">
    <property type="protein sequence ID" value="CCK72165.1"/>
    <property type="molecule type" value="Genomic_DNA"/>
</dbReference>
<dbReference type="GO" id="GO:0030466">
    <property type="term" value="P:silent mating-type cassette heterochromatin formation"/>
    <property type="evidence" value="ECO:0007669"/>
    <property type="project" value="EnsemblFungi"/>
</dbReference>
<gene>
    <name evidence="8" type="primary">KNAG0J00830</name>
    <name evidence="8" type="ordered locus">KNAG_0J00830</name>
</gene>
<comment type="subcellular location">
    <subcellularLocation>
        <location evidence="1">Nucleus</location>
    </subcellularLocation>
</comment>
<dbReference type="GO" id="GO:0003688">
    <property type="term" value="F:DNA replication origin binding"/>
    <property type="evidence" value="ECO:0007669"/>
    <property type="project" value="EnsemblFungi"/>
</dbReference>
<keyword evidence="4" id="KW-0539">Nucleus</keyword>
<dbReference type="GO" id="GO:0031509">
    <property type="term" value="P:subtelomeric heterochromatin formation"/>
    <property type="evidence" value="ECO:0007669"/>
    <property type="project" value="EnsemblFungi"/>
</dbReference>
<dbReference type="InterPro" id="IPR056773">
    <property type="entry name" value="WHD_ORC2"/>
</dbReference>
<dbReference type="AlphaFoldDB" id="J7RBB3"/>
<comment type="similarity">
    <text evidence="2">Belongs to the ORC2 family.</text>
</comment>
<feature type="region of interest" description="Disordered" evidence="5">
    <location>
        <begin position="53"/>
        <end position="164"/>
    </location>
</feature>
<dbReference type="STRING" id="1071383.J7RBB3"/>
<dbReference type="KEGG" id="kng:KNAG_0J00830"/>
<dbReference type="PANTHER" id="PTHR14052">
    <property type="entry name" value="ORIGIN RECOGNITION COMPLEX SUBUNIT 2"/>
    <property type="match status" value="1"/>
</dbReference>
<reference evidence="8 9" key="1">
    <citation type="journal article" date="2011" name="Proc. Natl. Acad. Sci. U.S.A.">
        <title>Evolutionary erosion of yeast sex chromosomes by mating-type switching accidents.</title>
        <authorList>
            <person name="Gordon J.L."/>
            <person name="Armisen D."/>
            <person name="Proux-Wera E."/>
            <person name="Oheigeartaigh S.S."/>
            <person name="Byrne K.P."/>
            <person name="Wolfe K.H."/>
        </authorList>
    </citation>
    <scope>NUCLEOTIDE SEQUENCE [LARGE SCALE GENOMIC DNA]</scope>
    <source>
        <strain evidence="9">ATCC MYA-139 / BCRC 22969 / CBS 8797 / CCRC 22969 / KCTC 17520 / NBRC 10181 / NCYC 3082</strain>
    </source>
</reference>
<evidence type="ECO:0000256" key="5">
    <source>
        <dbReference type="SAM" id="MobiDB-lite"/>
    </source>
</evidence>
<dbReference type="GO" id="GO:0000781">
    <property type="term" value="C:chromosome, telomeric region"/>
    <property type="evidence" value="ECO:0007669"/>
    <property type="project" value="GOC"/>
</dbReference>
<feature type="region of interest" description="Disordered" evidence="5">
    <location>
        <begin position="204"/>
        <end position="262"/>
    </location>
</feature>
<keyword evidence="9" id="KW-1185">Reference proteome</keyword>
<feature type="compositionally biased region" description="Acidic residues" evidence="5">
    <location>
        <begin position="204"/>
        <end position="214"/>
    </location>
</feature>
<feature type="compositionally biased region" description="Low complexity" evidence="5">
    <location>
        <begin position="238"/>
        <end position="249"/>
    </location>
</feature>
<dbReference type="InterPro" id="IPR007220">
    <property type="entry name" value="ORC2"/>
</dbReference>
<protein>
    <recommendedName>
        <fullName evidence="10">Origin recognition complex subunit 2</fullName>
    </recommendedName>
</protein>
<evidence type="ECO:0000256" key="3">
    <source>
        <dbReference type="ARBA" id="ARBA00022705"/>
    </source>
</evidence>
<feature type="compositionally biased region" description="Low complexity" evidence="5">
    <location>
        <begin position="219"/>
        <end position="229"/>
    </location>
</feature>
<dbReference type="Pfam" id="PF24882">
    <property type="entry name" value="WHD_ORC2"/>
    <property type="match status" value="1"/>
</dbReference>
<dbReference type="GO" id="GO:0006270">
    <property type="term" value="P:DNA replication initiation"/>
    <property type="evidence" value="ECO:0007669"/>
    <property type="project" value="EnsemblFungi"/>
</dbReference>
<evidence type="ECO:0008006" key="10">
    <source>
        <dbReference type="Google" id="ProtNLM"/>
    </source>
</evidence>
<name>J7RBB3_HUIN7</name>
<proteinExistence type="inferred from homology"/>
<dbReference type="GO" id="GO:0003682">
    <property type="term" value="F:chromatin binding"/>
    <property type="evidence" value="ECO:0007669"/>
    <property type="project" value="EnsemblFungi"/>
</dbReference>
<feature type="compositionally biased region" description="Basic residues" evidence="5">
    <location>
        <begin position="85"/>
        <end position="94"/>
    </location>
</feature>
<dbReference type="GO" id="GO:0005664">
    <property type="term" value="C:nuclear origin of replication recognition complex"/>
    <property type="evidence" value="ECO:0007669"/>
    <property type="project" value="EnsemblFungi"/>
</dbReference>
<evidence type="ECO:0000259" key="7">
    <source>
        <dbReference type="Pfam" id="PF24882"/>
    </source>
</evidence>
<dbReference type="GO" id="GO:0031261">
    <property type="term" value="C:DNA replication preinitiation complex"/>
    <property type="evidence" value="ECO:0007669"/>
    <property type="project" value="EnsemblFungi"/>
</dbReference>
<dbReference type="Proteomes" id="UP000006310">
    <property type="component" value="Chromosome 10"/>
</dbReference>
<feature type="region of interest" description="Disordered" evidence="5">
    <location>
        <begin position="1"/>
        <end position="41"/>
    </location>
</feature>
<evidence type="ECO:0000256" key="1">
    <source>
        <dbReference type="ARBA" id="ARBA00004123"/>
    </source>
</evidence>
<feature type="compositionally biased region" description="Basic residues" evidence="5">
    <location>
        <begin position="106"/>
        <end position="115"/>
    </location>
</feature>
<dbReference type="GeneID" id="34527920"/>
<dbReference type="GO" id="GO:0005656">
    <property type="term" value="C:nuclear pre-replicative complex"/>
    <property type="evidence" value="ECO:0007669"/>
    <property type="project" value="EnsemblFungi"/>
</dbReference>
<evidence type="ECO:0000256" key="2">
    <source>
        <dbReference type="ARBA" id="ARBA00007421"/>
    </source>
</evidence>
<dbReference type="HOGENOM" id="CLU_022671_0_0_1"/>
<feature type="domain" description="Origin recognition complex subunit 2 winged-helix" evidence="7">
    <location>
        <begin position="650"/>
        <end position="708"/>
    </location>
</feature>
<accession>J7RBB3</accession>
<dbReference type="eggNOG" id="KOG2928">
    <property type="taxonomic scope" value="Eukaryota"/>
</dbReference>
<dbReference type="SMART" id="SM00384">
    <property type="entry name" value="AT_hook"/>
    <property type="match status" value="4"/>
</dbReference>